<dbReference type="EMBL" id="JACSQJ010000001">
    <property type="protein sequence ID" value="MBD7986875.1"/>
    <property type="molecule type" value="Genomic_DNA"/>
</dbReference>
<accession>A0ABR8UFT3</accession>
<organism evidence="2 3">
    <name type="scientific">Luteimonas colneyensis</name>
    <dbReference type="NCBI Taxonomy" id="2762230"/>
    <lineage>
        <taxon>Bacteria</taxon>
        <taxon>Pseudomonadati</taxon>
        <taxon>Pseudomonadota</taxon>
        <taxon>Gammaproteobacteria</taxon>
        <taxon>Lysobacterales</taxon>
        <taxon>Lysobacteraceae</taxon>
        <taxon>Luteimonas</taxon>
    </lineage>
</organism>
<dbReference type="Proteomes" id="UP000647183">
    <property type="component" value="Unassembled WGS sequence"/>
</dbReference>
<dbReference type="RefSeq" id="WP_191728118.1">
    <property type="nucleotide sequence ID" value="NZ_JACSQJ010000001.1"/>
</dbReference>
<evidence type="ECO:0000313" key="2">
    <source>
        <dbReference type="EMBL" id="MBD7986875.1"/>
    </source>
</evidence>
<sequence length="201" mass="20791">MSTVLKPSPRRRGQRLRALVWGGAAGLLLLPAVAMHMGAPGLHWTGSDFAVMGLMLATACGLYELATRRSASTAYRAGFALAVATAFLTVWTNLAVGMFGREDDRLNLAFGGVLLVAVVGALRARLRARGMARAMAATAAAQLLAALVGLGVGLASAGRAPDAPSLVREVLLVAAFALPWAGSALLFRRAGDAGRQFPPRG</sequence>
<comment type="caution">
    <text evidence="2">The sequence shown here is derived from an EMBL/GenBank/DDBJ whole genome shotgun (WGS) entry which is preliminary data.</text>
</comment>
<reference evidence="2 3" key="1">
    <citation type="submission" date="2020-08" db="EMBL/GenBank/DDBJ databases">
        <title>A Genomic Blueprint of the Chicken Gut Microbiome.</title>
        <authorList>
            <person name="Gilroy R."/>
            <person name="Ravi A."/>
            <person name="Getino M."/>
            <person name="Pursley I."/>
            <person name="Horton D.L."/>
            <person name="Alikhan N.-F."/>
            <person name="Baker D."/>
            <person name="Gharbi K."/>
            <person name="Hall N."/>
            <person name="Watson M."/>
            <person name="Adriaenssens E.M."/>
            <person name="Foster-Nyarko E."/>
            <person name="Jarju S."/>
            <person name="Secka A."/>
            <person name="Antonio M."/>
            <person name="Oren A."/>
            <person name="Chaudhuri R."/>
            <person name="La Ragione R.M."/>
            <person name="Hildebrand F."/>
            <person name="Pallen M.J."/>
        </authorList>
    </citation>
    <scope>NUCLEOTIDE SEQUENCE [LARGE SCALE GENOMIC DNA]</scope>
    <source>
        <strain evidence="2 3">Sa2BVA3</strain>
    </source>
</reference>
<keyword evidence="1" id="KW-0812">Transmembrane</keyword>
<feature type="transmembrane region" description="Helical" evidence="1">
    <location>
        <begin position="78"/>
        <end position="100"/>
    </location>
</feature>
<protein>
    <submittedName>
        <fullName evidence="2">Uncharacterized protein</fullName>
    </submittedName>
</protein>
<keyword evidence="1" id="KW-0472">Membrane</keyword>
<feature type="transmembrane region" description="Helical" evidence="1">
    <location>
        <begin position="106"/>
        <end position="124"/>
    </location>
</feature>
<proteinExistence type="predicted"/>
<feature type="transmembrane region" description="Helical" evidence="1">
    <location>
        <begin position="170"/>
        <end position="187"/>
    </location>
</feature>
<feature type="transmembrane region" description="Helical" evidence="1">
    <location>
        <begin position="136"/>
        <end position="158"/>
    </location>
</feature>
<name>A0ABR8UFT3_9GAMM</name>
<keyword evidence="1" id="KW-1133">Transmembrane helix</keyword>
<keyword evidence="3" id="KW-1185">Reference proteome</keyword>
<evidence type="ECO:0000313" key="3">
    <source>
        <dbReference type="Proteomes" id="UP000647183"/>
    </source>
</evidence>
<feature type="transmembrane region" description="Helical" evidence="1">
    <location>
        <begin position="18"/>
        <end position="37"/>
    </location>
</feature>
<feature type="transmembrane region" description="Helical" evidence="1">
    <location>
        <begin position="49"/>
        <end position="66"/>
    </location>
</feature>
<gene>
    <name evidence="2" type="ORF">H9645_02385</name>
</gene>
<evidence type="ECO:0000256" key="1">
    <source>
        <dbReference type="SAM" id="Phobius"/>
    </source>
</evidence>